<feature type="compositionally biased region" description="Basic and acidic residues" evidence="1">
    <location>
        <begin position="873"/>
        <end position="885"/>
    </location>
</feature>
<evidence type="ECO:0000256" key="1">
    <source>
        <dbReference type="SAM" id="MobiDB-lite"/>
    </source>
</evidence>
<dbReference type="OrthoDB" id="548295at2759"/>
<feature type="compositionally biased region" description="Basic and acidic residues" evidence="1">
    <location>
        <begin position="512"/>
        <end position="529"/>
    </location>
</feature>
<feature type="compositionally biased region" description="Basic and acidic residues" evidence="1">
    <location>
        <begin position="493"/>
        <end position="503"/>
    </location>
</feature>
<feature type="compositionally biased region" description="Basic residues" evidence="1">
    <location>
        <begin position="895"/>
        <end position="911"/>
    </location>
</feature>
<feature type="compositionally biased region" description="Basic and acidic residues" evidence="1">
    <location>
        <begin position="242"/>
        <end position="251"/>
    </location>
</feature>
<proteinExistence type="predicted"/>
<gene>
    <name evidence="2" type="ORF">A0H81_02677</name>
</gene>
<feature type="compositionally biased region" description="Basic and acidic residues" evidence="1">
    <location>
        <begin position="391"/>
        <end position="410"/>
    </location>
</feature>
<reference evidence="2 3" key="1">
    <citation type="submission" date="2016-03" db="EMBL/GenBank/DDBJ databases">
        <title>Whole genome sequencing of Grifola frondosa 9006-11.</title>
        <authorList>
            <person name="Min B."/>
            <person name="Park H."/>
            <person name="Kim J.-G."/>
            <person name="Cho H."/>
            <person name="Oh Y.-L."/>
            <person name="Kong W.-S."/>
            <person name="Choi I.-G."/>
        </authorList>
    </citation>
    <scope>NUCLEOTIDE SEQUENCE [LARGE SCALE GENOMIC DNA]</scope>
    <source>
        <strain evidence="2 3">9006-11</strain>
    </source>
</reference>
<accession>A0A1C7MPD4</accession>
<evidence type="ECO:0000313" key="3">
    <source>
        <dbReference type="Proteomes" id="UP000092993"/>
    </source>
</evidence>
<dbReference type="AlphaFoldDB" id="A0A1C7MPD4"/>
<evidence type="ECO:0000313" key="2">
    <source>
        <dbReference type="EMBL" id="OBZ78279.1"/>
    </source>
</evidence>
<feature type="compositionally biased region" description="Basic and acidic residues" evidence="1">
    <location>
        <begin position="367"/>
        <end position="377"/>
    </location>
</feature>
<feature type="compositionally biased region" description="Basic and acidic residues" evidence="1">
    <location>
        <begin position="823"/>
        <end position="837"/>
    </location>
</feature>
<dbReference type="STRING" id="5627.A0A1C7MPD4"/>
<feature type="compositionally biased region" description="Basic and acidic residues" evidence="1">
    <location>
        <begin position="695"/>
        <end position="712"/>
    </location>
</feature>
<name>A0A1C7MPD4_GRIFR</name>
<feature type="compositionally biased region" description="Basic and acidic residues" evidence="1">
    <location>
        <begin position="469"/>
        <end position="484"/>
    </location>
</feature>
<dbReference type="OMA" id="NARPHES"/>
<organism evidence="2 3">
    <name type="scientific">Grifola frondosa</name>
    <name type="common">Maitake</name>
    <name type="synonym">Polyporus frondosus</name>
    <dbReference type="NCBI Taxonomy" id="5627"/>
    <lineage>
        <taxon>Eukaryota</taxon>
        <taxon>Fungi</taxon>
        <taxon>Dikarya</taxon>
        <taxon>Basidiomycota</taxon>
        <taxon>Agaricomycotina</taxon>
        <taxon>Agaricomycetes</taxon>
        <taxon>Polyporales</taxon>
        <taxon>Grifolaceae</taxon>
        <taxon>Grifola</taxon>
    </lineage>
</organism>
<comment type="caution">
    <text evidence="2">The sequence shown here is derived from an EMBL/GenBank/DDBJ whole genome shotgun (WGS) entry which is preliminary data.</text>
</comment>
<sequence length="911" mass="101199">MDPSPLPFYPLSILRSSLVPSSFTNLFPFILQETDLRRRTFASILRRRTLDGRRHRHRWDMSPPGPVPATNTPRHKTRFDHPASPPVPLSGRGVQRDDSSYSSGDTVPQRRGREFEEADAEIDAKRRRVDDRMNESAVARRAPTETIAPCLSLPDRPVSIPFDSPASQVDQSRTRKRLPLPPQSMRFLEASRNPSALPINAGQGSSSLPLPSQAVASTTQPQRFTNPVNDMPSGPRRQAPPGREDEIDRTTRVPPTKPASGRIRTRFDNPAPVPIVPQDVPVPTERDAMDVDHPPSSRMSHLQINEGLPRSSHGMYADRPGMVSPADAVPRGPRAMTRGSMPPQELQSASSRVKPKAPAQGPGGEGWGERRDREDSFSKYPRGPAAGPDMPGRRFDGPPDRQDTRMHPIADSKQQVLNTRDIRDLPSRPSRRSNDIPLAPARVSGTNSVPIGNKKGYVTDAEGESLRSPIDRYRPMDKSFEEPVRGPMLPAHNDMRDDYDRRISGYAPGPVVDRHRPHQVDAEMPERRGAVSSIGRTDSFVSERSESSATYQPSGLPSRPRKDYTAGERRKSRFDPEPAPLPPSSEPRIWMTREQSENLARVNQAESNARPHESAWQQLPPPNFGSGSNEPSLPPRWNNDSASGPYDGNTRVGAVDVAPRRRRAQDSQDRGRDHGATVDPYPRGPPSGLEGRLTSNHDTHYVEAPSRGEPRPRSPSPRSRRDIYPDPPRHEYRDMREYPPVVRGEPENWDRPASQETFKDPSPSLAKLHPDRARIIGPVAAPSPSEADASVRTSKPVRIRRPGPMSAKSSQEGLVPAAAGRDAVSERTGREEERHPPMSEPLRPGIKRGGSLLERLDLERSSPGLPDIPPPSLRERVEDPKRSNEDIGDVMVDGRRRRVLKPRRGRRGGAP</sequence>
<dbReference type="Proteomes" id="UP000092993">
    <property type="component" value="Unassembled WGS sequence"/>
</dbReference>
<dbReference type="EMBL" id="LUGG01000002">
    <property type="protein sequence ID" value="OBZ78279.1"/>
    <property type="molecule type" value="Genomic_DNA"/>
</dbReference>
<feature type="compositionally biased region" description="Basic and acidic residues" evidence="1">
    <location>
        <begin position="560"/>
        <end position="576"/>
    </location>
</feature>
<feature type="compositionally biased region" description="Basic and acidic residues" evidence="1">
    <location>
        <begin position="719"/>
        <end position="737"/>
    </location>
</feature>
<protein>
    <submittedName>
        <fullName evidence="2">Uncharacterized protein</fullName>
    </submittedName>
</protein>
<feature type="compositionally biased region" description="Basic and acidic residues" evidence="1">
    <location>
        <begin position="664"/>
        <end position="676"/>
    </location>
</feature>
<feature type="region of interest" description="Disordered" evidence="1">
    <location>
        <begin position="53"/>
        <end position="116"/>
    </location>
</feature>
<feature type="region of interest" description="Disordered" evidence="1">
    <location>
        <begin position="158"/>
        <end position="183"/>
    </location>
</feature>
<feature type="region of interest" description="Disordered" evidence="1">
    <location>
        <begin position="195"/>
        <end position="911"/>
    </location>
</feature>
<keyword evidence="3" id="KW-1185">Reference proteome</keyword>
<feature type="compositionally biased region" description="Basic and acidic residues" evidence="1">
    <location>
        <begin position="284"/>
        <end position="295"/>
    </location>
</feature>
<feature type="compositionally biased region" description="Polar residues" evidence="1">
    <location>
        <begin position="202"/>
        <end position="228"/>
    </location>
</feature>